<dbReference type="InterPro" id="IPR027417">
    <property type="entry name" value="P-loop_NTPase"/>
</dbReference>
<comment type="subcellular location">
    <subcellularLocation>
        <location evidence="1">Cell membrane</location>
        <topology evidence="1">Multi-pass membrane protein</topology>
    </subcellularLocation>
</comment>
<dbReference type="PROSITE" id="PS50929">
    <property type="entry name" value="ABC_TM1F"/>
    <property type="match status" value="1"/>
</dbReference>
<feature type="transmembrane region" description="Helical" evidence="11">
    <location>
        <begin position="271"/>
        <end position="296"/>
    </location>
</feature>
<evidence type="ECO:0000256" key="7">
    <source>
        <dbReference type="ARBA" id="ARBA00022840"/>
    </source>
</evidence>
<dbReference type="GO" id="GO:0005886">
    <property type="term" value="C:plasma membrane"/>
    <property type="evidence" value="ECO:0007669"/>
    <property type="project" value="UniProtKB-SubCell"/>
</dbReference>
<dbReference type="SUPFAM" id="SSF90123">
    <property type="entry name" value="ABC transporter transmembrane region"/>
    <property type="match status" value="1"/>
</dbReference>
<dbReference type="NCBIfam" id="TIGR01846">
    <property type="entry name" value="type_I_sec_HlyB"/>
    <property type="match status" value="1"/>
</dbReference>
<dbReference type="GO" id="GO:0030253">
    <property type="term" value="P:protein secretion by the type I secretion system"/>
    <property type="evidence" value="ECO:0007669"/>
    <property type="project" value="InterPro"/>
</dbReference>
<evidence type="ECO:0000256" key="2">
    <source>
        <dbReference type="ARBA" id="ARBA00005417"/>
    </source>
</evidence>
<dbReference type="PROSITE" id="PS50893">
    <property type="entry name" value="ABC_TRANSPORTER_2"/>
    <property type="match status" value="1"/>
</dbReference>
<dbReference type="InterPro" id="IPR039395">
    <property type="entry name" value="Peptidase_C39-like_A"/>
</dbReference>
<evidence type="ECO:0000256" key="6">
    <source>
        <dbReference type="ARBA" id="ARBA00022741"/>
    </source>
</evidence>
<proteinExistence type="inferred from homology"/>
<dbReference type="CDD" id="cd18588">
    <property type="entry name" value="ABC_6TM_CyaB_HlyB_like"/>
    <property type="match status" value="1"/>
</dbReference>
<feature type="transmembrane region" description="Helical" evidence="11">
    <location>
        <begin position="198"/>
        <end position="218"/>
    </location>
</feature>
<dbReference type="InterPro" id="IPR005074">
    <property type="entry name" value="Peptidase_C39"/>
</dbReference>
<dbReference type="GO" id="GO:0016887">
    <property type="term" value="F:ATP hydrolysis activity"/>
    <property type="evidence" value="ECO:0007669"/>
    <property type="project" value="InterPro"/>
</dbReference>
<evidence type="ECO:0000256" key="9">
    <source>
        <dbReference type="ARBA" id="ARBA00023136"/>
    </source>
</evidence>
<dbReference type="PANTHER" id="PTHR24221">
    <property type="entry name" value="ATP-BINDING CASSETTE SUB-FAMILY B"/>
    <property type="match status" value="1"/>
</dbReference>
<sequence>MPPIGQIMNADMDVPGPNDPGLIALAMMLRFHGISADPAQIRHYCGMADIGTAEMVRCAREFGLKARELKTDWGRLLNTPLPAIAALKDGGFILLGKVGDDKVVAQSTRTPRPELLTRADLEAIWDGRLVLMTKRASLTELTRRFDLTWFLGAIHKYRAQLVEVLVGSFFLQLLGLASPLFFQAVIDKVLVQRSLSTLDVLAIGLIGIGLFETILGILRTYLFSHATNRIDVELGARLFQHLLALPTAYFQARRVGDSVARVRELENIRNFLTSSALTLVIDLLFTFVFLGVMLFYSPLLTGIVLLGFPFYIGISAGATPPFRRLLDEKFKRGAENQAFLVECVNGVDTLKAMAIEPQMQRRWEEQLAGYVAASFRVLRLGNYASNSVQFVNKLVTAGILYFGARLVISGDLTVGELVAFNILAGRVSQPVLRLVQIWQDFHQAQISVDRLGDILNTPPEPRFNPARAALPSIRGDVTFDRVVFRYRPDGPEVLHTVSFGVSAGQVIGIIGPSGSGKSTVAKLIQRLFIPESGRILIDGVDISMVDTSWLRRQVGSVLQESVLFNQSIRDNIALSDPSMPIERVVEAAKLAGAHEFILELQEGYDTVVGERGTSLSGGQRQRIAIARALVTNPRILIFDEATSALDYESERIIQDNMRRIAQGRTVFVIAHRLSTVRRANRILTIDRGRLVEDGTHDELIKRGGRYAALHRLQSDIQEVR</sequence>
<dbReference type="Gene3D" id="1.20.1560.10">
    <property type="entry name" value="ABC transporter type 1, transmembrane domain"/>
    <property type="match status" value="1"/>
</dbReference>
<dbReference type="GO" id="GO:0008233">
    <property type="term" value="F:peptidase activity"/>
    <property type="evidence" value="ECO:0007669"/>
    <property type="project" value="InterPro"/>
</dbReference>
<feature type="domain" description="ABC transporter" evidence="12">
    <location>
        <begin position="477"/>
        <end position="712"/>
    </location>
</feature>
<evidence type="ECO:0000256" key="5">
    <source>
        <dbReference type="ARBA" id="ARBA00022692"/>
    </source>
</evidence>
<dbReference type="FunFam" id="3.40.50.300:FF:000299">
    <property type="entry name" value="ABC transporter ATP-binding protein/permease"/>
    <property type="match status" value="1"/>
</dbReference>
<keyword evidence="8 11" id="KW-1133">Transmembrane helix</keyword>
<dbReference type="Pfam" id="PF03412">
    <property type="entry name" value="Peptidase_C39"/>
    <property type="match status" value="1"/>
</dbReference>
<evidence type="ECO:0000256" key="4">
    <source>
        <dbReference type="ARBA" id="ARBA00022475"/>
    </source>
</evidence>
<dbReference type="Pfam" id="PF00664">
    <property type="entry name" value="ABC_membrane"/>
    <property type="match status" value="1"/>
</dbReference>
<protein>
    <submittedName>
        <fullName evidence="15">HlyB/MsbA family ABC transporter</fullName>
    </submittedName>
</protein>
<dbReference type="Gene3D" id="3.40.50.300">
    <property type="entry name" value="P-loop containing nucleotide triphosphate hydrolases"/>
    <property type="match status" value="1"/>
</dbReference>
<dbReference type="InterPro" id="IPR017871">
    <property type="entry name" value="ABC_transporter-like_CS"/>
</dbReference>
<dbReference type="InterPro" id="IPR011527">
    <property type="entry name" value="ABC1_TM_dom"/>
</dbReference>
<comment type="function">
    <text evidence="10">Involved in beta-(1--&gt;2)glucan export. Transmembrane domains (TMD) form a pore in the inner membrane and the ATP-binding domain (NBD) is responsible for energy generation.</text>
</comment>
<evidence type="ECO:0000256" key="11">
    <source>
        <dbReference type="SAM" id="Phobius"/>
    </source>
</evidence>
<keyword evidence="7" id="KW-0067">ATP-binding</keyword>
<dbReference type="PANTHER" id="PTHR24221:SF647">
    <property type="entry name" value="BLL6336 PROTEIN"/>
    <property type="match status" value="1"/>
</dbReference>
<dbReference type="SUPFAM" id="SSF52540">
    <property type="entry name" value="P-loop containing nucleoside triphosphate hydrolases"/>
    <property type="match status" value="1"/>
</dbReference>
<evidence type="ECO:0000313" key="15">
    <source>
        <dbReference type="EMBL" id="BAL79445.1"/>
    </source>
</evidence>
<comment type="similarity">
    <text evidence="2">Belongs to the ABC transporter superfamily.</text>
</comment>
<dbReference type="GO" id="GO:0140359">
    <property type="term" value="F:ABC-type transporter activity"/>
    <property type="evidence" value="ECO:0007669"/>
    <property type="project" value="InterPro"/>
</dbReference>
<dbReference type="InterPro" id="IPR036640">
    <property type="entry name" value="ABC1_TM_sf"/>
</dbReference>
<organism evidence="15 16">
    <name type="scientific">Bradyrhizobium cosmicum</name>
    <dbReference type="NCBI Taxonomy" id="1404864"/>
    <lineage>
        <taxon>Bacteria</taxon>
        <taxon>Pseudomonadati</taxon>
        <taxon>Pseudomonadota</taxon>
        <taxon>Alphaproteobacteria</taxon>
        <taxon>Hyphomicrobiales</taxon>
        <taxon>Nitrobacteraceae</taxon>
        <taxon>Bradyrhizobium</taxon>
    </lineage>
</organism>
<evidence type="ECO:0000259" key="14">
    <source>
        <dbReference type="PROSITE" id="PS50990"/>
    </source>
</evidence>
<dbReference type="SMART" id="SM00382">
    <property type="entry name" value="AAA"/>
    <property type="match status" value="1"/>
</dbReference>
<dbReference type="Gene3D" id="3.90.70.10">
    <property type="entry name" value="Cysteine proteinases"/>
    <property type="match status" value="1"/>
</dbReference>
<keyword evidence="16" id="KW-1185">Reference proteome</keyword>
<gene>
    <name evidence="15" type="ORF">S23_62570</name>
</gene>
<feature type="domain" description="Peptidase C39" evidence="14">
    <location>
        <begin position="9"/>
        <end position="132"/>
    </location>
</feature>
<keyword evidence="4" id="KW-1003">Cell membrane</keyword>
<dbReference type="GO" id="GO:0006508">
    <property type="term" value="P:proteolysis"/>
    <property type="evidence" value="ECO:0007669"/>
    <property type="project" value="InterPro"/>
</dbReference>
<evidence type="ECO:0000259" key="12">
    <source>
        <dbReference type="PROSITE" id="PS50893"/>
    </source>
</evidence>
<dbReference type="EMBL" id="AP012279">
    <property type="protein sequence ID" value="BAL79445.1"/>
    <property type="molecule type" value="Genomic_DNA"/>
</dbReference>
<feature type="domain" description="ABC transmembrane type-1" evidence="13">
    <location>
        <begin position="164"/>
        <end position="443"/>
    </location>
</feature>
<evidence type="ECO:0000256" key="8">
    <source>
        <dbReference type="ARBA" id="ARBA00022989"/>
    </source>
</evidence>
<dbReference type="Proteomes" id="UP000007886">
    <property type="component" value="Chromosome"/>
</dbReference>
<evidence type="ECO:0000256" key="1">
    <source>
        <dbReference type="ARBA" id="ARBA00004651"/>
    </source>
</evidence>
<dbReference type="AlphaFoldDB" id="A0AAI8MJ43"/>
<reference evidence="15 16" key="1">
    <citation type="journal article" date="2012" name="Microbes Environ.">
        <title>Complete genome sequence of Bradyrhizobium sp. S23321: insights into symbiosis evolution in soil oligotrophs.</title>
        <authorList>
            <person name="Okubo T."/>
            <person name="Tsukui T."/>
            <person name="Maita H."/>
            <person name="Okamoto S."/>
            <person name="Oshima K."/>
            <person name="Fujisawa T."/>
            <person name="Saito A."/>
            <person name="Futamata H."/>
            <person name="Hattori R."/>
            <person name="Shimomura Y."/>
            <person name="Haruta S."/>
            <person name="Morimoto S."/>
            <person name="Wang Y."/>
            <person name="Sakai Y."/>
            <person name="Hattori M."/>
            <person name="Aizawa S."/>
            <person name="Nagashima K.V.P."/>
            <person name="Masuda S."/>
            <person name="Hattori T."/>
            <person name="Yamashita A."/>
            <person name="Bao Z."/>
            <person name="Hayatsu M."/>
            <person name="Kajiya-Kanegae H."/>
            <person name="Yoshinaga I."/>
            <person name="Sakamoto K."/>
            <person name="Toyota K."/>
            <person name="Nakao M."/>
            <person name="Kohara M."/>
            <person name="Anda M."/>
            <person name="Niwa R."/>
            <person name="Jung-Hwan P."/>
            <person name="Sameshima-Saito R."/>
            <person name="Tokuda S."/>
            <person name="Yamamoto S."/>
            <person name="Yamamoto S."/>
            <person name="Yokoyama T."/>
            <person name="Akutsu T."/>
            <person name="Nakamura Y."/>
            <person name="Nakahira-Yanaka Y."/>
            <person name="Takada Hoshino Y."/>
            <person name="Hirakawa H."/>
            <person name="Mitsui H."/>
            <person name="Terasawa K."/>
            <person name="Itakura M."/>
            <person name="Sato S."/>
            <person name="Ikeda-Ohtsubo W."/>
            <person name="Sakakura N."/>
            <person name="Kaminuma E."/>
            <person name="Minamisawa K."/>
        </authorList>
    </citation>
    <scope>NUCLEOTIDE SEQUENCE [LARGE SCALE GENOMIC DNA]</scope>
    <source>
        <strain evidence="15 16">S23321</strain>
    </source>
</reference>
<dbReference type="Pfam" id="PF00005">
    <property type="entry name" value="ABC_tran"/>
    <property type="match status" value="1"/>
</dbReference>
<dbReference type="KEGG" id="brs:S23_62570"/>
<evidence type="ECO:0000256" key="3">
    <source>
        <dbReference type="ARBA" id="ARBA00022448"/>
    </source>
</evidence>
<evidence type="ECO:0000259" key="13">
    <source>
        <dbReference type="PROSITE" id="PS50929"/>
    </source>
</evidence>
<keyword evidence="5 11" id="KW-0812">Transmembrane</keyword>
<name>A0AAI8MJ43_9BRAD</name>
<dbReference type="GO" id="GO:0030256">
    <property type="term" value="C:type I protein secretion system complex"/>
    <property type="evidence" value="ECO:0007669"/>
    <property type="project" value="InterPro"/>
</dbReference>
<feature type="transmembrane region" description="Helical" evidence="11">
    <location>
        <begin position="164"/>
        <end position="186"/>
    </location>
</feature>
<dbReference type="InterPro" id="IPR039421">
    <property type="entry name" value="Type_1_exporter"/>
</dbReference>
<keyword evidence="3" id="KW-0813">Transport</keyword>
<evidence type="ECO:0000313" key="16">
    <source>
        <dbReference type="Proteomes" id="UP000007886"/>
    </source>
</evidence>
<evidence type="ECO:0000256" key="10">
    <source>
        <dbReference type="ARBA" id="ARBA00024722"/>
    </source>
</evidence>
<dbReference type="CDD" id="cd02417">
    <property type="entry name" value="Peptidase_C39_likeA"/>
    <property type="match status" value="1"/>
</dbReference>
<accession>A0AAI8MJ43</accession>
<dbReference type="InterPro" id="IPR003593">
    <property type="entry name" value="AAA+_ATPase"/>
</dbReference>
<dbReference type="FunFam" id="1.20.1560.10:FF:000056">
    <property type="entry name" value="Alpha-hemolysin translocation ATP-binding protein HlyB"/>
    <property type="match status" value="1"/>
</dbReference>
<keyword evidence="6" id="KW-0547">Nucleotide-binding</keyword>
<dbReference type="PROSITE" id="PS00211">
    <property type="entry name" value="ABC_TRANSPORTER_1"/>
    <property type="match status" value="1"/>
</dbReference>
<dbReference type="GO" id="GO:0034040">
    <property type="term" value="F:ATPase-coupled lipid transmembrane transporter activity"/>
    <property type="evidence" value="ECO:0007669"/>
    <property type="project" value="TreeGrafter"/>
</dbReference>
<dbReference type="InterPro" id="IPR010132">
    <property type="entry name" value="ATPase_T1SS_HlyB"/>
</dbReference>
<dbReference type="InterPro" id="IPR003439">
    <property type="entry name" value="ABC_transporter-like_ATP-bd"/>
</dbReference>
<dbReference type="PROSITE" id="PS50990">
    <property type="entry name" value="PEPTIDASE_C39"/>
    <property type="match status" value="1"/>
</dbReference>
<keyword evidence="9 11" id="KW-0472">Membrane</keyword>
<dbReference type="GO" id="GO:0005524">
    <property type="term" value="F:ATP binding"/>
    <property type="evidence" value="ECO:0007669"/>
    <property type="project" value="UniProtKB-KW"/>
</dbReference>